<feature type="transmembrane region" description="Helical" evidence="7">
    <location>
        <begin position="97"/>
        <end position="116"/>
    </location>
</feature>
<evidence type="ECO:0000256" key="7">
    <source>
        <dbReference type="SAM" id="Phobius"/>
    </source>
</evidence>
<gene>
    <name evidence="9" type="ORF">UFOPK2292_01319</name>
</gene>
<accession>A0A6J6MZY3</accession>
<keyword evidence="3" id="KW-1003">Cell membrane</keyword>
<dbReference type="CDD" id="cd06173">
    <property type="entry name" value="MFS_MefA_like"/>
    <property type="match status" value="1"/>
</dbReference>
<dbReference type="AlphaFoldDB" id="A0A6J6MZY3"/>
<sequence>MTDTTDSSTPVSRRLNPHKVGSARAAFHVRDFRRIWFGSFASNIGTWIQNVVLPVYVYARTGRASFVALLIFAQLGPILLLSIPGGVIADRVDRKKFLISMQAVQLICSLLLALFAANNSPIWMLFLAQLGVGVGNALNIPAWSAMLTSLVPPSDIAGAISLNSTVINGARVVGPIIVALLSQWNVTSSEFFAINAVTYLFVIFALLSVKVPAIAFDTTAGWRRFTFAFKIARERVVISRLILTLASFSLLSLPYVGLFPAIAQLNFGIESQSATYNWLYATWGLGACIGGLSVSTLFVDIDNRKLIRIGFASFAVSMMGFALAPNIELAFLTVFFLGAAYFFTTTAMQTVFASGLTPAIRARVMSLWFMAFGGTVPIGNLIFGPLVDRYGSQWLLVLGSLWAVVLWWWCDIERLERNDSNPLVL</sequence>
<feature type="transmembrane region" description="Helical" evidence="7">
    <location>
        <begin position="237"/>
        <end position="258"/>
    </location>
</feature>
<dbReference type="EMBL" id="CAEZWU010000242">
    <property type="protein sequence ID" value="CAB4679379.1"/>
    <property type="molecule type" value="Genomic_DNA"/>
</dbReference>
<dbReference type="PANTHER" id="PTHR23513">
    <property type="entry name" value="INTEGRAL MEMBRANE EFFLUX PROTEIN-RELATED"/>
    <property type="match status" value="1"/>
</dbReference>
<evidence type="ECO:0000256" key="4">
    <source>
        <dbReference type="ARBA" id="ARBA00022692"/>
    </source>
</evidence>
<dbReference type="PROSITE" id="PS50850">
    <property type="entry name" value="MFS"/>
    <property type="match status" value="1"/>
</dbReference>
<dbReference type="GO" id="GO:0022857">
    <property type="term" value="F:transmembrane transporter activity"/>
    <property type="evidence" value="ECO:0007669"/>
    <property type="project" value="InterPro"/>
</dbReference>
<feature type="domain" description="Major facilitator superfamily (MFS) profile" evidence="8">
    <location>
        <begin position="31"/>
        <end position="425"/>
    </location>
</feature>
<dbReference type="Gene3D" id="1.20.1250.20">
    <property type="entry name" value="MFS general substrate transporter like domains"/>
    <property type="match status" value="1"/>
</dbReference>
<comment type="subcellular location">
    <subcellularLocation>
        <location evidence="1">Cell membrane</location>
        <topology evidence="1">Multi-pass membrane protein</topology>
    </subcellularLocation>
</comment>
<evidence type="ECO:0000259" key="8">
    <source>
        <dbReference type="PROSITE" id="PS50850"/>
    </source>
</evidence>
<keyword evidence="4 7" id="KW-0812">Transmembrane</keyword>
<protein>
    <submittedName>
        <fullName evidence="9">Unannotated protein</fullName>
    </submittedName>
</protein>
<evidence type="ECO:0000256" key="6">
    <source>
        <dbReference type="ARBA" id="ARBA00023136"/>
    </source>
</evidence>
<feature type="transmembrane region" description="Helical" evidence="7">
    <location>
        <begin position="330"/>
        <end position="352"/>
    </location>
</feature>
<evidence type="ECO:0000256" key="1">
    <source>
        <dbReference type="ARBA" id="ARBA00004651"/>
    </source>
</evidence>
<evidence type="ECO:0000313" key="9">
    <source>
        <dbReference type="EMBL" id="CAB4679379.1"/>
    </source>
</evidence>
<feature type="transmembrane region" description="Helical" evidence="7">
    <location>
        <begin position="306"/>
        <end position="324"/>
    </location>
</feature>
<evidence type="ECO:0000256" key="2">
    <source>
        <dbReference type="ARBA" id="ARBA00022448"/>
    </source>
</evidence>
<feature type="transmembrane region" description="Helical" evidence="7">
    <location>
        <begin position="35"/>
        <end position="58"/>
    </location>
</feature>
<feature type="transmembrane region" description="Helical" evidence="7">
    <location>
        <begin position="364"/>
        <end position="387"/>
    </location>
</feature>
<dbReference type="PANTHER" id="PTHR23513:SF11">
    <property type="entry name" value="STAPHYLOFERRIN A TRANSPORTER"/>
    <property type="match status" value="1"/>
</dbReference>
<keyword evidence="5 7" id="KW-1133">Transmembrane helix</keyword>
<feature type="transmembrane region" description="Helical" evidence="7">
    <location>
        <begin position="192"/>
        <end position="216"/>
    </location>
</feature>
<name>A0A6J6MZY3_9ZZZZ</name>
<evidence type="ECO:0000256" key="5">
    <source>
        <dbReference type="ARBA" id="ARBA00022989"/>
    </source>
</evidence>
<dbReference type="InterPro" id="IPR020846">
    <property type="entry name" value="MFS_dom"/>
</dbReference>
<evidence type="ECO:0000256" key="3">
    <source>
        <dbReference type="ARBA" id="ARBA00022475"/>
    </source>
</evidence>
<dbReference type="InterPro" id="IPR010290">
    <property type="entry name" value="TM_effector"/>
</dbReference>
<proteinExistence type="predicted"/>
<keyword evidence="2" id="KW-0813">Transport</keyword>
<organism evidence="9">
    <name type="scientific">freshwater metagenome</name>
    <dbReference type="NCBI Taxonomy" id="449393"/>
    <lineage>
        <taxon>unclassified sequences</taxon>
        <taxon>metagenomes</taxon>
        <taxon>ecological metagenomes</taxon>
    </lineage>
</organism>
<feature type="transmembrane region" description="Helical" evidence="7">
    <location>
        <begin position="393"/>
        <end position="410"/>
    </location>
</feature>
<dbReference type="GO" id="GO:0005886">
    <property type="term" value="C:plasma membrane"/>
    <property type="evidence" value="ECO:0007669"/>
    <property type="project" value="UniProtKB-SubCell"/>
</dbReference>
<dbReference type="Pfam" id="PF05977">
    <property type="entry name" value="MFS_3"/>
    <property type="match status" value="1"/>
</dbReference>
<keyword evidence="6 7" id="KW-0472">Membrane</keyword>
<dbReference type="SUPFAM" id="SSF103473">
    <property type="entry name" value="MFS general substrate transporter"/>
    <property type="match status" value="1"/>
</dbReference>
<feature type="transmembrane region" description="Helical" evidence="7">
    <location>
        <begin position="122"/>
        <end position="144"/>
    </location>
</feature>
<dbReference type="InterPro" id="IPR036259">
    <property type="entry name" value="MFS_trans_sf"/>
</dbReference>
<reference evidence="9" key="1">
    <citation type="submission" date="2020-05" db="EMBL/GenBank/DDBJ databases">
        <authorList>
            <person name="Chiriac C."/>
            <person name="Salcher M."/>
            <person name="Ghai R."/>
            <person name="Kavagutti S V."/>
        </authorList>
    </citation>
    <scope>NUCLEOTIDE SEQUENCE</scope>
</reference>
<feature type="transmembrane region" description="Helical" evidence="7">
    <location>
        <begin position="64"/>
        <end position="85"/>
    </location>
</feature>
<feature type="transmembrane region" description="Helical" evidence="7">
    <location>
        <begin position="278"/>
        <end position="299"/>
    </location>
</feature>